<dbReference type="EMBL" id="REGN01006085">
    <property type="protein sequence ID" value="RNA10952.1"/>
    <property type="molecule type" value="Genomic_DNA"/>
</dbReference>
<keyword evidence="1" id="KW-1133">Transmembrane helix</keyword>
<sequence length="92" mass="11022">MTFVLTYTSLIKIMILVIIDFTRPILINLESKLAHRNFTLQIKMIFIYFKIRMIQNCSRLVEIFKEVILSDDFLSTKFSIFPHKFITINILY</sequence>
<keyword evidence="1" id="KW-0812">Transmembrane</keyword>
<protein>
    <submittedName>
        <fullName evidence="2">Uncharacterized protein</fullName>
    </submittedName>
</protein>
<dbReference type="Proteomes" id="UP000276133">
    <property type="component" value="Unassembled WGS sequence"/>
</dbReference>
<dbReference type="AlphaFoldDB" id="A0A3M7QI87"/>
<keyword evidence="1" id="KW-0472">Membrane</keyword>
<accession>A0A3M7QI87</accession>
<proteinExistence type="predicted"/>
<keyword evidence="3" id="KW-1185">Reference proteome</keyword>
<comment type="caution">
    <text evidence="2">The sequence shown here is derived from an EMBL/GenBank/DDBJ whole genome shotgun (WGS) entry which is preliminary data.</text>
</comment>
<feature type="transmembrane region" description="Helical" evidence="1">
    <location>
        <begin position="6"/>
        <end position="26"/>
    </location>
</feature>
<evidence type="ECO:0000313" key="2">
    <source>
        <dbReference type="EMBL" id="RNA10952.1"/>
    </source>
</evidence>
<evidence type="ECO:0000313" key="3">
    <source>
        <dbReference type="Proteomes" id="UP000276133"/>
    </source>
</evidence>
<evidence type="ECO:0000256" key="1">
    <source>
        <dbReference type="SAM" id="Phobius"/>
    </source>
</evidence>
<reference evidence="2 3" key="1">
    <citation type="journal article" date="2018" name="Sci. Rep.">
        <title>Genomic signatures of local adaptation to the degree of environmental predictability in rotifers.</title>
        <authorList>
            <person name="Franch-Gras L."/>
            <person name="Hahn C."/>
            <person name="Garcia-Roger E.M."/>
            <person name="Carmona M.J."/>
            <person name="Serra M."/>
            <person name="Gomez A."/>
        </authorList>
    </citation>
    <scope>NUCLEOTIDE SEQUENCE [LARGE SCALE GENOMIC DNA]</scope>
    <source>
        <strain evidence="2">HYR1</strain>
    </source>
</reference>
<name>A0A3M7QI87_BRAPC</name>
<gene>
    <name evidence="2" type="ORF">BpHYR1_009560</name>
</gene>
<organism evidence="2 3">
    <name type="scientific">Brachionus plicatilis</name>
    <name type="common">Marine rotifer</name>
    <name type="synonym">Brachionus muelleri</name>
    <dbReference type="NCBI Taxonomy" id="10195"/>
    <lineage>
        <taxon>Eukaryota</taxon>
        <taxon>Metazoa</taxon>
        <taxon>Spiralia</taxon>
        <taxon>Gnathifera</taxon>
        <taxon>Rotifera</taxon>
        <taxon>Eurotatoria</taxon>
        <taxon>Monogononta</taxon>
        <taxon>Pseudotrocha</taxon>
        <taxon>Ploima</taxon>
        <taxon>Brachionidae</taxon>
        <taxon>Brachionus</taxon>
    </lineage>
</organism>